<dbReference type="EMBL" id="CM016553">
    <property type="protein sequence ID" value="TKW33023.1"/>
    <property type="molecule type" value="Genomic_DNA"/>
</dbReference>
<feature type="compositionally biased region" description="Basic and acidic residues" evidence="1">
    <location>
        <begin position="49"/>
        <end position="59"/>
    </location>
</feature>
<evidence type="ECO:0000313" key="2">
    <source>
        <dbReference type="EMBL" id="TKW33023.1"/>
    </source>
</evidence>
<organism evidence="2 3">
    <name type="scientific">Setaria viridis</name>
    <name type="common">Green bristlegrass</name>
    <name type="synonym">Setaria italica subsp. viridis</name>
    <dbReference type="NCBI Taxonomy" id="4556"/>
    <lineage>
        <taxon>Eukaryota</taxon>
        <taxon>Viridiplantae</taxon>
        <taxon>Streptophyta</taxon>
        <taxon>Embryophyta</taxon>
        <taxon>Tracheophyta</taxon>
        <taxon>Spermatophyta</taxon>
        <taxon>Magnoliopsida</taxon>
        <taxon>Liliopsida</taxon>
        <taxon>Poales</taxon>
        <taxon>Poaceae</taxon>
        <taxon>PACMAD clade</taxon>
        <taxon>Panicoideae</taxon>
        <taxon>Panicodae</taxon>
        <taxon>Paniceae</taxon>
        <taxon>Cenchrinae</taxon>
        <taxon>Setaria</taxon>
    </lineage>
</organism>
<feature type="region of interest" description="Disordered" evidence="1">
    <location>
        <begin position="26"/>
        <end position="102"/>
    </location>
</feature>
<dbReference type="OMA" id="MTCAVAS"/>
<evidence type="ECO:0000256" key="1">
    <source>
        <dbReference type="SAM" id="MobiDB-lite"/>
    </source>
</evidence>
<protein>
    <submittedName>
        <fullName evidence="2">Uncharacterized protein</fullName>
    </submittedName>
</protein>
<name>A0A4U6VW19_SETVI</name>
<reference evidence="2" key="1">
    <citation type="submission" date="2019-03" db="EMBL/GenBank/DDBJ databases">
        <title>WGS assembly of Setaria viridis.</title>
        <authorList>
            <person name="Huang P."/>
            <person name="Jenkins J."/>
            <person name="Grimwood J."/>
            <person name="Barry K."/>
            <person name="Healey A."/>
            <person name="Mamidi S."/>
            <person name="Sreedasyam A."/>
            <person name="Shu S."/>
            <person name="Feldman M."/>
            <person name="Wu J."/>
            <person name="Yu Y."/>
            <person name="Chen C."/>
            <person name="Johnson J."/>
            <person name="Rokhsar D."/>
            <person name="Baxter I."/>
            <person name="Schmutz J."/>
            <person name="Brutnell T."/>
            <person name="Kellogg E."/>
        </authorList>
    </citation>
    <scope>NUCLEOTIDE SEQUENCE [LARGE SCALE GENOMIC DNA]</scope>
</reference>
<gene>
    <name evidence="2" type="ORF">SEVIR_2G205450v2</name>
</gene>
<evidence type="ECO:0000313" key="3">
    <source>
        <dbReference type="Proteomes" id="UP000298652"/>
    </source>
</evidence>
<sequence length="102" mass="11078">MASGIVWHRRDVVLGSWAMTCAVASARTRGRARRCGGDDGVVAPTSARQDNRRDKDPPPRRGWGRGRGPATSRRGLSGDREDQSVGGEWMMGAPERHYSTGS</sequence>
<proteinExistence type="predicted"/>
<dbReference type="AlphaFoldDB" id="A0A4U6VW19"/>
<dbReference type="Proteomes" id="UP000298652">
    <property type="component" value="Chromosome 2"/>
</dbReference>
<accession>A0A4U6VW19</accession>
<dbReference type="Gramene" id="TKW33023">
    <property type="protein sequence ID" value="TKW33023"/>
    <property type="gene ID" value="SEVIR_2G205450v2"/>
</dbReference>
<keyword evidence="3" id="KW-1185">Reference proteome</keyword>